<accession>A0AC34QBP6</accession>
<organism evidence="1 2">
    <name type="scientific">Panagrolaimus sp. JU765</name>
    <dbReference type="NCBI Taxonomy" id="591449"/>
    <lineage>
        <taxon>Eukaryota</taxon>
        <taxon>Metazoa</taxon>
        <taxon>Ecdysozoa</taxon>
        <taxon>Nematoda</taxon>
        <taxon>Chromadorea</taxon>
        <taxon>Rhabditida</taxon>
        <taxon>Tylenchina</taxon>
        <taxon>Panagrolaimomorpha</taxon>
        <taxon>Panagrolaimoidea</taxon>
        <taxon>Panagrolaimidae</taxon>
        <taxon>Panagrolaimus</taxon>
    </lineage>
</organism>
<dbReference type="WBParaSite" id="JU765_v2.g14783.t1">
    <property type="protein sequence ID" value="JU765_v2.g14783.t1"/>
    <property type="gene ID" value="JU765_v2.g14783"/>
</dbReference>
<dbReference type="Proteomes" id="UP000887576">
    <property type="component" value="Unplaced"/>
</dbReference>
<sequence length="345" mass="39347">MATGRKYDARNPKLDCVTCAAHGKFIVKNEDGFYNKFKVIVSTIGTVCRISVPAGHFQFIIIDEAGQATEPDSWIPLGQFGNAATKFVLAGDPRQLGPVLIKPVWANPRYRYDQSLLRRLSEQDEYKSDCRLMVQLCKNYRSHQAIVTIASNLFYDGKLVPTFPKDSECFEKNKFLEEIGMTFPIYFHAVQGQERGRREFHNDEEISVVKRHVQKLLDPLSTPKLCPGDIGIVSPYNCQAEKLAKELSQYADLTIGTVETFQGSERRVVIMTTTRTRHIGFLKDRRRLNTAITRAKQLLIIVGDPTLLQQDASWFEIIRCLQRINCFFVEPGHFKNINLNLDSPK</sequence>
<proteinExistence type="predicted"/>
<evidence type="ECO:0000313" key="1">
    <source>
        <dbReference type="Proteomes" id="UP000887576"/>
    </source>
</evidence>
<reference evidence="2" key="1">
    <citation type="submission" date="2022-11" db="UniProtKB">
        <authorList>
            <consortium name="WormBaseParasite"/>
        </authorList>
    </citation>
    <scope>IDENTIFICATION</scope>
</reference>
<protein>
    <submittedName>
        <fullName evidence="2">RNA helicase</fullName>
    </submittedName>
</protein>
<evidence type="ECO:0000313" key="2">
    <source>
        <dbReference type="WBParaSite" id="JU765_v2.g14783.t1"/>
    </source>
</evidence>
<name>A0AC34QBP6_9BILA</name>